<gene>
    <name evidence="11" type="primary">LOC106010804</name>
    <name evidence="9" type="synonym">AK6</name>
    <name evidence="9" type="synonym">CINAP</name>
</gene>
<evidence type="ECO:0000256" key="4">
    <source>
        <dbReference type="ARBA" id="ARBA00022679"/>
    </source>
</evidence>
<name>A0AAX6R2V7_HETGA</name>
<dbReference type="SUPFAM" id="SSF52540">
    <property type="entry name" value="P-loop containing nucleoside triphosphate hydrolases"/>
    <property type="match status" value="1"/>
</dbReference>
<protein>
    <recommendedName>
        <fullName evidence="9">Adenylate kinase isoenzyme 6</fullName>
        <shortName evidence="9">AK6</shortName>
        <ecNumber evidence="9">2.7.4.3</ecNumber>
    </recommendedName>
    <alternativeName>
        <fullName evidence="9">Coilin-interacting nuclear ATPase protein</fullName>
    </alternativeName>
    <alternativeName>
        <fullName evidence="9">Dual activity adenylate kinase/ATPase</fullName>
        <shortName evidence="9">AK/ATPase</shortName>
    </alternativeName>
</protein>
<feature type="region of interest" description="NMPbind" evidence="9">
    <location>
        <begin position="33"/>
        <end position="56"/>
    </location>
</feature>
<dbReference type="GeneID" id="106010804"/>
<dbReference type="GO" id="GO:0005524">
    <property type="term" value="F:ATP binding"/>
    <property type="evidence" value="ECO:0007669"/>
    <property type="project" value="UniProtKB-KW"/>
</dbReference>
<dbReference type="PANTHER" id="PTHR12595:SF0">
    <property type="entry name" value="ADENYLATE KINASE ISOENZYME 6"/>
    <property type="match status" value="1"/>
</dbReference>
<keyword evidence="8 9" id="KW-0539">Nucleus</keyword>
<dbReference type="GO" id="GO:0016887">
    <property type="term" value="F:ATP hydrolysis activity"/>
    <property type="evidence" value="ECO:0007669"/>
    <property type="project" value="UniProtKB-UniRule"/>
</dbReference>
<comment type="subcellular location">
    <subcellularLocation>
        <location evidence="9">Cytoplasm</location>
    </subcellularLocation>
    <subcellularLocation>
        <location evidence="9">Nucleus</location>
        <location evidence="9">Nucleoplasm</location>
    </subcellularLocation>
    <subcellularLocation>
        <location evidence="9">Nucleus</location>
        <location evidence="9">Cajal body</location>
    </subcellularLocation>
    <text evidence="9">Displays widespread diffuse nucleoplasmic distribution but not detected in nucleoli. Detected in Cajal bodies but not in all cells.</text>
</comment>
<keyword evidence="7 9" id="KW-0067">ATP-binding</keyword>
<comment type="catalytic activity">
    <reaction evidence="9">
        <text>ATP + H2O = ADP + phosphate + H(+)</text>
        <dbReference type="Rhea" id="RHEA:13065"/>
        <dbReference type="ChEBI" id="CHEBI:15377"/>
        <dbReference type="ChEBI" id="CHEBI:15378"/>
        <dbReference type="ChEBI" id="CHEBI:30616"/>
        <dbReference type="ChEBI" id="CHEBI:43474"/>
        <dbReference type="ChEBI" id="CHEBI:456216"/>
    </reaction>
</comment>
<comment type="caution">
    <text evidence="9">Lacks conserved residue(s) required for the propagation of feature annotation.</text>
</comment>
<organism evidence="10 11">
    <name type="scientific">Heterocephalus glaber</name>
    <name type="common">Naked mole rat</name>
    <dbReference type="NCBI Taxonomy" id="10181"/>
    <lineage>
        <taxon>Eukaryota</taxon>
        <taxon>Metazoa</taxon>
        <taxon>Chordata</taxon>
        <taxon>Craniata</taxon>
        <taxon>Vertebrata</taxon>
        <taxon>Euteleostomi</taxon>
        <taxon>Mammalia</taxon>
        <taxon>Eutheria</taxon>
        <taxon>Euarchontoglires</taxon>
        <taxon>Glires</taxon>
        <taxon>Rodentia</taxon>
        <taxon>Hystricomorpha</taxon>
        <taxon>Bathyergidae</taxon>
        <taxon>Heterocephalus</taxon>
    </lineage>
</organism>
<reference evidence="11" key="1">
    <citation type="submission" date="2025-08" db="UniProtKB">
        <authorList>
            <consortium name="RefSeq"/>
        </authorList>
    </citation>
    <scope>IDENTIFICATION</scope>
</reference>
<evidence type="ECO:0000313" key="10">
    <source>
        <dbReference type="Proteomes" id="UP000694906"/>
    </source>
</evidence>
<feature type="binding site" evidence="9">
    <location>
        <position position="13"/>
    </location>
    <ligand>
        <name>ATP</name>
        <dbReference type="ChEBI" id="CHEBI:30616"/>
    </ligand>
</feature>
<comment type="function">
    <text evidence="9">Broad-specificity nucleoside monophosphate (NMP) kinase that catalyzes the reversible transfer of the terminal phosphate group between nucleoside triphosphates and monophosphates. Has also ATPase activity. Involved in the late cytoplasmic maturation steps of the 40S ribosomal particles, specifically 18S rRNA maturation. While NMP activity is not required for ribosome maturation, ATPase activity is. Associates transiently with small ribosomal subunit protein uS11. ATP hydrolysis breaks the interaction with uS11. May temporarily remove uS11 from the ribosome to enable a conformational change of the ribosomal RNA that is needed for the final maturation step of the small ribosomal subunit. Its NMP activity may have a role in nuclear energy homeostasis. May be involved in regulation of Cajal body (CB) formation.</text>
</comment>
<keyword evidence="10" id="KW-1185">Reference proteome</keyword>
<dbReference type="FunFam" id="3.40.50.300:FF:003001">
    <property type="entry name" value="Adenylate kinase isoenzyme 6"/>
    <property type="match status" value="1"/>
</dbReference>
<dbReference type="InterPro" id="IPR020618">
    <property type="entry name" value="Adenyl_kinase_AK6"/>
</dbReference>
<dbReference type="EC" id="2.7.4.3" evidence="9"/>
<feature type="binding site" evidence="9">
    <location>
        <position position="16"/>
    </location>
    <ligand>
        <name>ATP</name>
        <dbReference type="ChEBI" id="CHEBI:30616"/>
    </ligand>
</feature>
<keyword evidence="2 9" id="KW-0690">Ribosome biogenesis</keyword>
<dbReference type="GO" id="GO:0005737">
    <property type="term" value="C:cytoplasm"/>
    <property type="evidence" value="ECO:0007669"/>
    <property type="project" value="UniProtKB-SubCell"/>
</dbReference>
<dbReference type="GO" id="GO:0015030">
    <property type="term" value="C:Cajal body"/>
    <property type="evidence" value="ECO:0007669"/>
    <property type="project" value="UniProtKB-SubCell"/>
</dbReference>
<evidence type="ECO:0000256" key="3">
    <source>
        <dbReference type="ARBA" id="ARBA00022552"/>
    </source>
</evidence>
<keyword evidence="5 9" id="KW-0547">Nucleotide-binding</keyword>
<comment type="catalytic activity">
    <reaction evidence="9">
        <text>AMP + ATP = 2 ADP</text>
        <dbReference type="Rhea" id="RHEA:12973"/>
        <dbReference type="ChEBI" id="CHEBI:30616"/>
        <dbReference type="ChEBI" id="CHEBI:456215"/>
        <dbReference type="ChEBI" id="CHEBI:456216"/>
        <dbReference type="EC" id="2.7.4.3"/>
    </reaction>
</comment>
<evidence type="ECO:0000256" key="7">
    <source>
        <dbReference type="ARBA" id="ARBA00022840"/>
    </source>
</evidence>
<feature type="region of interest" description="LID" evidence="9">
    <location>
        <begin position="108"/>
        <end position="118"/>
    </location>
</feature>
<dbReference type="GO" id="GO:0042274">
    <property type="term" value="P:ribosomal small subunit biogenesis"/>
    <property type="evidence" value="ECO:0007669"/>
    <property type="project" value="UniProtKB-UniRule"/>
</dbReference>
<evidence type="ECO:0000256" key="8">
    <source>
        <dbReference type="ARBA" id="ARBA00023242"/>
    </source>
</evidence>
<dbReference type="InterPro" id="IPR027417">
    <property type="entry name" value="P-loop_NTPase"/>
</dbReference>
<proteinExistence type="inferred from homology"/>
<dbReference type="PANTHER" id="PTHR12595">
    <property type="entry name" value="POS9-ACTIVATING FACTOR FAP7-RELATED"/>
    <property type="match status" value="1"/>
</dbReference>
<evidence type="ECO:0000256" key="1">
    <source>
        <dbReference type="ARBA" id="ARBA00022490"/>
    </source>
</evidence>
<evidence type="ECO:0000256" key="6">
    <source>
        <dbReference type="ARBA" id="ARBA00022777"/>
    </source>
</evidence>
<feature type="binding site" evidence="9">
    <location>
        <position position="18"/>
    </location>
    <ligand>
        <name>ATP</name>
        <dbReference type="ChEBI" id="CHEBI:30616"/>
    </ligand>
</feature>
<accession>A0AAX6R2V7</accession>
<dbReference type="GO" id="GO:0004017">
    <property type="term" value="F:AMP kinase activity"/>
    <property type="evidence" value="ECO:0007669"/>
    <property type="project" value="UniProtKB-UniRule"/>
</dbReference>
<dbReference type="RefSeq" id="XP_012933917.1">
    <property type="nucleotide sequence ID" value="XM_013078463.1"/>
</dbReference>
<keyword evidence="6 9" id="KW-0418">Kinase</keyword>
<evidence type="ECO:0000256" key="5">
    <source>
        <dbReference type="ARBA" id="ARBA00022741"/>
    </source>
</evidence>
<dbReference type="Gene3D" id="3.40.50.300">
    <property type="entry name" value="P-loop containing nucleotide triphosphate hydrolases"/>
    <property type="match status" value="1"/>
</dbReference>
<dbReference type="GO" id="GO:0006364">
    <property type="term" value="P:rRNA processing"/>
    <property type="evidence" value="ECO:0007669"/>
    <property type="project" value="UniProtKB-KW"/>
</dbReference>
<dbReference type="AlphaFoldDB" id="A0AAX6R2V7"/>
<feature type="binding site" evidence="9">
    <location>
        <position position="109"/>
    </location>
    <ligand>
        <name>ATP</name>
        <dbReference type="ChEBI" id="CHEBI:30616"/>
    </ligand>
</feature>
<evidence type="ECO:0000256" key="2">
    <source>
        <dbReference type="ARBA" id="ARBA00022517"/>
    </source>
</evidence>
<dbReference type="Proteomes" id="UP000694906">
    <property type="component" value="Unplaced"/>
</dbReference>
<sequence>MVLPNILLTGTPGVGKPTLAKELASRSGLKYINVGDVAREGALYHGYNEEHECPILDEEKVVDELENHRAEGGVTVDYHGRDFFPEQWFHEVFVLRTDNSILYKRLETRGYNEKKLGDTIECETFQVLYEEAMLSYKEGVVHQLPSNMPEEREDDRNQILRWTEQWVKAHSPGLVTGWSSYSTRLVASLANSSLLGLGLLRRPRATGSATSNPFWASEALPVQSSRAPPSPAEPPWGRGLVEPHTEAFPALAGVLTGPPVDQVCDTEDSEVDRASPVCGHRGHAGQEATPSPQVAPWVLPLGSPDSGEKPGSLGTCALSADLALRFPGLSAHL</sequence>
<keyword evidence="1 9" id="KW-0963">Cytoplasm</keyword>
<keyword evidence="4 9" id="KW-0808">Transferase</keyword>
<feature type="binding site" evidence="9">
    <location>
        <position position="15"/>
    </location>
    <ligand>
        <name>ATP</name>
        <dbReference type="ChEBI" id="CHEBI:30616"/>
    </ligand>
</feature>
<comment type="subunit">
    <text evidence="9">Monomer and homodimer. Interacts with small ribosomal subunit protein uS11. Not a structural component of 43S pre-ribosomes, but transiently interacts with them by binding to uS11. Interacts with COIL (via C-terminus).</text>
</comment>
<keyword evidence="3 9" id="KW-0698">rRNA processing</keyword>
<dbReference type="KEGG" id="hgl:106010804"/>
<comment type="similarity">
    <text evidence="9">Belongs to the adenylate kinase family. AK6 subfamily.</text>
</comment>
<evidence type="ECO:0000256" key="9">
    <source>
        <dbReference type="HAMAP-Rule" id="MF_03173"/>
    </source>
</evidence>
<dbReference type="Pfam" id="PF13238">
    <property type="entry name" value="AAA_18"/>
    <property type="match status" value="1"/>
</dbReference>
<evidence type="ECO:0000313" key="11">
    <source>
        <dbReference type="RefSeq" id="XP_012933917.1"/>
    </source>
</evidence>
<dbReference type="HAMAP" id="MF_00039">
    <property type="entry name" value="Adenylate_kinase_AK6"/>
    <property type="match status" value="1"/>
</dbReference>